<evidence type="ECO:0000313" key="2">
    <source>
        <dbReference type="Proteomes" id="UP000479000"/>
    </source>
</evidence>
<reference evidence="1 2" key="1">
    <citation type="submission" date="2020-02" db="EMBL/GenBank/DDBJ databases">
        <authorList>
            <person name="Ferguson B K."/>
        </authorList>
    </citation>
    <scope>NUCLEOTIDE SEQUENCE [LARGE SCALE GENOMIC DNA]</scope>
</reference>
<dbReference type="Proteomes" id="UP000479000">
    <property type="component" value="Unassembled WGS sequence"/>
</dbReference>
<sequence length="172" mass="19332">MDDLYLVTCRPNGSNTEFLDLLMVKCRQLARLPSAKASFKRRDTRFQPPKIPSRTHGQLRATEANGTPARCGHRPSGFLGRGRHLPWLDGEGLRWEISRRENLAIQLRYICPPTGMVRDRSAGNGSLRFTAGSDSYRLVNICRSSSSTKYARMSSHKIQSNVSNIGQTNKII</sequence>
<protein>
    <submittedName>
        <fullName evidence="1">Uncharacterized protein</fullName>
    </submittedName>
</protein>
<proteinExistence type="predicted"/>
<dbReference type="AlphaFoldDB" id="A0A6H5GFN6"/>
<name>A0A6H5GFN6_9HEMI</name>
<dbReference type="EMBL" id="CADCXU010011979">
    <property type="protein sequence ID" value="CAB0002226.1"/>
    <property type="molecule type" value="Genomic_DNA"/>
</dbReference>
<organism evidence="1 2">
    <name type="scientific">Nesidiocoris tenuis</name>
    <dbReference type="NCBI Taxonomy" id="355587"/>
    <lineage>
        <taxon>Eukaryota</taxon>
        <taxon>Metazoa</taxon>
        <taxon>Ecdysozoa</taxon>
        <taxon>Arthropoda</taxon>
        <taxon>Hexapoda</taxon>
        <taxon>Insecta</taxon>
        <taxon>Pterygota</taxon>
        <taxon>Neoptera</taxon>
        <taxon>Paraneoptera</taxon>
        <taxon>Hemiptera</taxon>
        <taxon>Heteroptera</taxon>
        <taxon>Panheteroptera</taxon>
        <taxon>Cimicomorpha</taxon>
        <taxon>Miridae</taxon>
        <taxon>Dicyphina</taxon>
        <taxon>Nesidiocoris</taxon>
    </lineage>
</organism>
<feature type="non-terminal residue" evidence="1">
    <location>
        <position position="172"/>
    </location>
</feature>
<accession>A0A6H5GFN6</accession>
<keyword evidence="2" id="KW-1185">Reference proteome</keyword>
<evidence type="ECO:0000313" key="1">
    <source>
        <dbReference type="EMBL" id="CAB0002226.1"/>
    </source>
</evidence>
<gene>
    <name evidence="1" type="ORF">NTEN_LOCUS8013</name>
</gene>
<feature type="non-terminal residue" evidence="1">
    <location>
        <position position="1"/>
    </location>
</feature>